<dbReference type="RefSeq" id="XP_007406155.1">
    <property type="nucleotide sequence ID" value="XM_007406093.1"/>
</dbReference>
<dbReference type="InParanoid" id="F4RB02"/>
<dbReference type="HOGENOM" id="CLU_1825704_0_0_1"/>
<name>F4RB02_MELLP</name>
<dbReference type="AlphaFoldDB" id="F4RB02"/>
<dbReference type="VEuPathDB" id="FungiDB:MELLADRAFT_103240"/>
<sequence>MHITSQIGQVILWTVKANHKGYDPKGGMRIYLCDCLASRQEGDHEGFEAQMLCGGASSGGGKRAHIEDEGRPDDPGDTTVGLVLDEDNESSDGELTHEDIMERKSTKTAKLKALRQVWHREAGIGKMAASYQIPKATTPLA</sequence>
<proteinExistence type="predicted"/>
<dbReference type="EMBL" id="GL883094">
    <property type="protein sequence ID" value="EGG10686.1"/>
    <property type="molecule type" value="Genomic_DNA"/>
</dbReference>
<evidence type="ECO:0000313" key="2">
    <source>
        <dbReference type="EMBL" id="EGG10686.1"/>
    </source>
</evidence>
<organism evidence="3">
    <name type="scientific">Melampsora larici-populina (strain 98AG31 / pathotype 3-4-7)</name>
    <name type="common">Poplar leaf rust fungus</name>
    <dbReference type="NCBI Taxonomy" id="747676"/>
    <lineage>
        <taxon>Eukaryota</taxon>
        <taxon>Fungi</taxon>
        <taxon>Dikarya</taxon>
        <taxon>Basidiomycota</taxon>
        <taxon>Pucciniomycotina</taxon>
        <taxon>Pucciniomycetes</taxon>
        <taxon>Pucciniales</taxon>
        <taxon>Melampsoraceae</taxon>
        <taxon>Melampsora</taxon>
    </lineage>
</organism>
<accession>F4RB02</accession>
<dbReference type="KEGG" id="mlr:MELLADRAFT_103240"/>
<evidence type="ECO:0000313" key="3">
    <source>
        <dbReference type="Proteomes" id="UP000001072"/>
    </source>
</evidence>
<gene>
    <name evidence="2" type="ORF">MELLADRAFT_103240</name>
</gene>
<keyword evidence="3" id="KW-1185">Reference proteome</keyword>
<dbReference type="Proteomes" id="UP000001072">
    <property type="component" value="Unassembled WGS sequence"/>
</dbReference>
<evidence type="ECO:0000256" key="1">
    <source>
        <dbReference type="SAM" id="MobiDB-lite"/>
    </source>
</evidence>
<reference evidence="3" key="1">
    <citation type="journal article" date="2011" name="Proc. Natl. Acad. Sci. U.S.A.">
        <title>Obligate biotrophy features unraveled by the genomic analysis of rust fungi.</title>
        <authorList>
            <person name="Duplessis S."/>
            <person name="Cuomo C.A."/>
            <person name="Lin Y.-C."/>
            <person name="Aerts A."/>
            <person name="Tisserant E."/>
            <person name="Veneault-Fourrey C."/>
            <person name="Joly D.L."/>
            <person name="Hacquard S."/>
            <person name="Amselem J."/>
            <person name="Cantarel B.L."/>
            <person name="Chiu R."/>
            <person name="Coutinho P.M."/>
            <person name="Feau N."/>
            <person name="Field M."/>
            <person name="Frey P."/>
            <person name="Gelhaye E."/>
            <person name="Goldberg J."/>
            <person name="Grabherr M.G."/>
            <person name="Kodira C.D."/>
            <person name="Kohler A."/>
            <person name="Kuees U."/>
            <person name="Lindquist E.A."/>
            <person name="Lucas S.M."/>
            <person name="Mago R."/>
            <person name="Mauceli E."/>
            <person name="Morin E."/>
            <person name="Murat C."/>
            <person name="Pangilinan J.L."/>
            <person name="Park R."/>
            <person name="Pearson M."/>
            <person name="Quesneville H."/>
            <person name="Rouhier N."/>
            <person name="Sakthikumar S."/>
            <person name="Salamov A.A."/>
            <person name="Schmutz J."/>
            <person name="Selles B."/>
            <person name="Shapiro H."/>
            <person name="Tanguay P."/>
            <person name="Tuskan G.A."/>
            <person name="Henrissat B."/>
            <person name="Van de Peer Y."/>
            <person name="Rouze P."/>
            <person name="Ellis J.G."/>
            <person name="Dodds P.N."/>
            <person name="Schein J.E."/>
            <person name="Zhong S."/>
            <person name="Hamelin R.C."/>
            <person name="Grigoriev I.V."/>
            <person name="Szabo L.J."/>
            <person name="Martin F."/>
        </authorList>
    </citation>
    <scope>NUCLEOTIDE SEQUENCE [LARGE SCALE GENOMIC DNA]</scope>
    <source>
        <strain evidence="3">98AG31 / pathotype 3-4-7</strain>
    </source>
</reference>
<dbReference type="GeneID" id="18921911"/>
<feature type="compositionally biased region" description="Basic and acidic residues" evidence="1">
    <location>
        <begin position="64"/>
        <end position="74"/>
    </location>
</feature>
<protein>
    <submittedName>
        <fullName evidence="2">Uncharacterized protein</fullName>
    </submittedName>
</protein>
<feature type="region of interest" description="Disordered" evidence="1">
    <location>
        <begin position="56"/>
        <end position="98"/>
    </location>
</feature>